<dbReference type="RefSeq" id="WP_183662766.1">
    <property type="nucleotide sequence ID" value="NZ_BAAAXX010000179.1"/>
</dbReference>
<evidence type="ECO:0000259" key="1">
    <source>
        <dbReference type="Pfam" id="PF11716"/>
    </source>
</evidence>
<evidence type="ECO:0000313" key="3">
    <source>
        <dbReference type="Proteomes" id="UP000579945"/>
    </source>
</evidence>
<dbReference type="InterPro" id="IPR034660">
    <property type="entry name" value="DinB/YfiT-like"/>
</dbReference>
<gene>
    <name evidence="2" type="ORF">FHR33_009900</name>
</gene>
<dbReference type="InterPro" id="IPR024344">
    <property type="entry name" value="MDMPI_metal-binding"/>
</dbReference>
<dbReference type="EMBL" id="JACIBV010000003">
    <property type="protein sequence ID" value="MBB3733947.1"/>
    <property type="molecule type" value="Genomic_DNA"/>
</dbReference>
<dbReference type="Pfam" id="PF11716">
    <property type="entry name" value="MDMPI_N"/>
    <property type="match status" value="1"/>
</dbReference>
<dbReference type="GO" id="GO:0046872">
    <property type="term" value="F:metal ion binding"/>
    <property type="evidence" value="ECO:0007669"/>
    <property type="project" value="InterPro"/>
</dbReference>
<evidence type="ECO:0000313" key="2">
    <source>
        <dbReference type="EMBL" id="MBB3733947.1"/>
    </source>
</evidence>
<comment type="caution">
    <text evidence="2">The sequence shown here is derived from an EMBL/GenBank/DDBJ whole genome shotgun (WGS) entry which is preliminary data.</text>
</comment>
<dbReference type="Gene3D" id="1.20.120.450">
    <property type="entry name" value="dinb family like domain"/>
    <property type="match status" value="1"/>
</dbReference>
<dbReference type="NCBIfam" id="TIGR03083">
    <property type="entry name" value="maleylpyruvate isomerase family mycothiol-dependent enzyme"/>
    <property type="match status" value="1"/>
</dbReference>
<keyword evidence="3" id="KW-1185">Reference proteome</keyword>
<dbReference type="Proteomes" id="UP000579945">
    <property type="component" value="Unassembled WGS sequence"/>
</dbReference>
<dbReference type="GeneID" id="95395846"/>
<organism evidence="2 3">
    <name type="scientific">Nonomuraea dietziae</name>
    <dbReference type="NCBI Taxonomy" id="65515"/>
    <lineage>
        <taxon>Bacteria</taxon>
        <taxon>Bacillati</taxon>
        <taxon>Actinomycetota</taxon>
        <taxon>Actinomycetes</taxon>
        <taxon>Streptosporangiales</taxon>
        <taxon>Streptosporangiaceae</taxon>
        <taxon>Nonomuraea</taxon>
    </lineage>
</organism>
<proteinExistence type="predicted"/>
<dbReference type="InterPro" id="IPR017517">
    <property type="entry name" value="Maleyloyr_isom"/>
</dbReference>
<dbReference type="NCBIfam" id="TIGR03086">
    <property type="entry name" value="TIGR03086 family metal-binding protein"/>
    <property type="match status" value="1"/>
</dbReference>
<protein>
    <submittedName>
        <fullName evidence="2">Uncharacterized protein (TIGR03086 family)</fullName>
    </submittedName>
</protein>
<feature type="domain" description="Mycothiol-dependent maleylpyruvate isomerase metal-binding" evidence="1">
    <location>
        <begin position="8"/>
        <end position="133"/>
    </location>
</feature>
<accession>A0A7W5VB01</accession>
<name>A0A7W5VB01_9ACTN</name>
<reference evidence="2 3" key="1">
    <citation type="submission" date="2020-08" db="EMBL/GenBank/DDBJ databases">
        <title>Sequencing the genomes of 1000 actinobacteria strains.</title>
        <authorList>
            <person name="Klenk H.-P."/>
        </authorList>
    </citation>
    <scope>NUCLEOTIDE SEQUENCE [LARGE SCALE GENOMIC DNA]</scope>
    <source>
        <strain evidence="2 3">DSM 44320</strain>
    </source>
</reference>
<dbReference type="AlphaFoldDB" id="A0A7W5VB01"/>
<dbReference type="SUPFAM" id="SSF109854">
    <property type="entry name" value="DinB/YfiT-like putative metalloenzymes"/>
    <property type="match status" value="1"/>
</dbReference>
<dbReference type="InterPro" id="IPR017520">
    <property type="entry name" value="CHP03086"/>
</dbReference>
<sequence length="196" mass="20939">MDTITLLDRAHAWSAGHIAAISQQHLAAPTPCPPWNLRELLHHLMQILLVISNAAEGRPIDASWRDNDGKAPAVDALGKSPIAAFETMTTRLATAWRKPGALDQTCQLSFGAVPAMVVTDIQLLEVVVHGWDISHAIGRTAVIPDDLAAAVHAFAQGPVIEGKRGTAFAAPQEIAETASASDRLLAFLGRRLARRA</sequence>